<dbReference type="Proteomes" id="UP001234989">
    <property type="component" value="Chromosome 12"/>
</dbReference>
<protein>
    <submittedName>
        <fullName evidence="2">Uncharacterized protein</fullName>
    </submittedName>
</protein>
<evidence type="ECO:0000313" key="3">
    <source>
        <dbReference type="Proteomes" id="UP001234989"/>
    </source>
</evidence>
<keyword evidence="3" id="KW-1185">Reference proteome</keyword>
<reference evidence="2" key="1">
    <citation type="submission" date="2023-08" db="EMBL/GenBank/DDBJ databases">
        <title>A de novo genome assembly of Solanum verrucosum Schlechtendal, a Mexican diploid species geographically isolated from the other diploid A-genome species in potato relatives.</title>
        <authorList>
            <person name="Hosaka K."/>
        </authorList>
    </citation>
    <scope>NUCLEOTIDE SEQUENCE</scope>
    <source>
        <tissue evidence="2">Young leaves</tissue>
    </source>
</reference>
<gene>
    <name evidence="2" type="ORF">MTR67_052776</name>
</gene>
<dbReference type="AlphaFoldDB" id="A0AAF0V9L7"/>
<evidence type="ECO:0000256" key="1">
    <source>
        <dbReference type="SAM" id="MobiDB-lite"/>
    </source>
</evidence>
<proteinExistence type="predicted"/>
<feature type="region of interest" description="Disordered" evidence="1">
    <location>
        <begin position="37"/>
        <end position="76"/>
    </location>
</feature>
<evidence type="ECO:0000313" key="2">
    <source>
        <dbReference type="EMBL" id="WMV59391.1"/>
    </source>
</evidence>
<accession>A0AAF0V9L7</accession>
<name>A0AAF0V9L7_SOLVR</name>
<sequence length="122" mass="14223">MHYKDLDVESFVDHWYKKETYLKAYSKFIQPMTNMKMWPKSTKPSIEPPEITSMPGRPRKKRSKYSDEPCKKKFGKATRKGRKMKCSLCKNFGHNKKGCPIGISFALTSSTLLMKFIFINTS</sequence>
<organism evidence="2 3">
    <name type="scientific">Solanum verrucosum</name>
    <dbReference type="NCBI Taxonomy" id="315347"/>
    <lineage>
        <taxon>Eukaryota</taxon>
        <taxon>Viridiplantae</taxon>
        <taxon>Streptophyta</taxon>
        <taxon>Embryophyta</taxon>
        <taxon>Tracheophyta</taxon>
        <taxon>Spermatophyta</taxon>
        <taxon>Magnoliopsida</taxon>
        <taxon>eudicotyledons</taxon>
        <taxon>Gunneridae</taxon>
        <taxon>Pentapetalae</taxon>
        <taxon>asterids</taxon>
        <taxon>lamiids</taxon>
        <taxon>Solanales</taxon>
        <taxon>Solanaceae</taxon>
        <taxon>Solanoideae</taxon>
        <taxon>Solaneae</taxon>
        <taxon>Solanum</taxon>
    </lineage>
</organism>
<dbReference type="EMBL" id="CP133623">
    <property type="protein sequence ID" value="WMV59391.1"/>
    <property type="molecule type" value="Genomic_DNA"/>
</dbReference>